<dbReference type="AlphaFoldDB" id="A0A843V4M1"/>
<accession>A0A843V4M1</accession>
<protein>
    <submittedName>
        <fullName evidence="2">Uncharacterized protein</fullName>
    </submittedName>
</protein>
<feature type="compositionally biased region" description="Basic and acidic residues" evidence="1">
    <location>
        <begin position="117"/>
        <end position="138"/>
    </location>
</feature>
<dbReference type="InterPro" id="IPR025322">
    <property type="entry name" value="PADRE_dom"/>
</dbReference>
<evidence type="ECO:0000313" key="3">
    <source>
        <dbReference type="Proteomes" id="UP000652761"/>
    </source>
</evidence>
<name>A0A843V4M1_COLES</name>
<organism evidence="2 3">
    <name type="scientific">Colocasia esculenta</name>
    <name type="common">Wild taro</name>
    <name type="synonym">Arum esculentum</name>
    <dbReference type="NCBI Taxonomy" id="4460"/>
    <lineage>
        <taxon>Eukaryota</taxon>
        <taxon>Viridiplantae</taxon>
        <taxon>Streptophyta</taxon>
        <taxon>Embryophyta</taxon>
        <taxon>Tracheophyta</taxon>
        <taxon>Spermatophyta</taxon>
        <taxon>Magnoliopsida</taxon>
        <taxon>Liliopsida</taxon>
        <taxon>Araceae</taxon>
        <taxon>Aroideae</taxon>
        <taxon>Colocasieae</taxon>
        <taxon>Colocasia</taxon>
    </lineage>
</organism>
<dbReference type="PANTHER" id="PTHR33413">
    <property type="entry name" value="EXPRESSED PROTEIN"/>
    <property type="match status" value="1"/>
</dbReference>
<sequence>MGNCQAAEAATVVIEHPGGKVERMYWSVSASEVMGSNPGHYIAVVVAAPPHAAAVAGKVAGRADGSSSAPVRHLKLLRPDDTLHIGHVYRLISFEEVLKEFAAKKHVKLSRLLLAQKQHDEKKKRETSGSARRSHDGSSAHCESSSSMVEHPQQQQPRQASRPMEEEDAHATTMGGSGIISGGRLAGTATRHGQWRPSLQSIAEAGN</sequence>
<evidence type="ECO:0000256" key="1">
    <source>
        <dbReference type="SAM" id="MobiDB-lite"/>
    </source>
</evidence>
<comment type="caution">
    <text evidence="2">The sequence shown here is derived from an EMBL/GenBank/DDBJ whole genome shotgun (WGS) entry which is preliminary data.</text>
</comment>
<dbReference type="Proteomes" id="UP000652761">
    <property type="component" value="Unassembled WGS sequence"/>
</dbReference>
<dbReference type="Pfam" id="PF14009">
    <property type="entry name" value="PADRE"/>
    <property type="match status" value="1"/>
</dbReference>
<gene>
    <name evidence="2" type="ORF">Taro_023765</name>
</gene>
<proteinExistence type="predicted"/>
<keyword evidence="3" id="KW-1185">Reference proteome</keyword>
<dbReference type="PANTHER" id="PTHR33413:SF1">
    <property type="entry name" value="EXPRESSED PROTEIN"/>
    <property type="match status" value="1"/>
</dbReference>
<reference evidence="2" key="1">
    <citation type="submission" date="2017-07" db="EMBL/GenBank/DDBJ databases">
        <title>Taro Niue Genome Assembly and Annotation.</title>
        <authorList>
            <person name="Atibalentja N."/>
            <person name="Keating K."/>
            <person name="Fields C.J."/>
        </authorList>
    </citation>
    <scope>NUCLEOTIDE SEQUENCE</scope>
    <source>
        <strain evidence="2">Niue_2</strain>
        <tissue evidence="2">Leaf</tissue>
    </source>
</reference>
<feature type="region of interest" description="Disordered" evidence="1">
    <location>
        <begin position="117"/>
        <end position="207"/>
    </location>
</feature>
<evidence type="ECO:0000313" key="2">
    <source>
        <dbReference type="EMBL" id="MQL91161.1"/>
    </source>
</evidence>
<dbReference type="OrthoDB" id="747498at2759"/>
<dbReference type="EMBL" id="NMUH01001311">
    <property type="protein sequence ID" value="MQL91161.1"/>
    <property type="molecule type" value="Genomic_DNA"/>
</dbReference>
<feature type="compositionally biased region" description="Gly residues" evidence="1">
    <location>
        <begin position="175"/>
        <end position="185"/>
    </location>
</feature>